<proteinExistence type="predicted"/>
<gene>
    <name evidence="2" type="ORF">ABMA28_011251</name>
</gene>
<feature type="region of interest" description="Disordered" evidence="1">
    <location>
        <begin position="18"/>
        <end position="38"/>
    </location>
</feature>
<protein>
    <submittedName>
        <fullName evidence="2">Uncharacterized protein</fullName>
    </submittedName>
</protein>
<evidence type="ECO:0000313" key="3">
    <source>
        <dbReference type="Proteomes" id="UP001549921"/>
    </source>
</evidence>
<organism evidence="2 3">
    <name type="scientific">Loxostege sticticalis</name>
    <name type="common">Beet webworm moth</name>
    <dbReference type="NCBI Taxonomy" id="481309"/>
    <lineage>
        <taxon>Eukaryota</taxon>
        <taxon>Metazoa</taxon>
        <taxon>Ecdysozoa</taxon>
        <taxon>Arthropoda</taxon>
        <taxon>Hexapoda</taxon>
        <taxon>Insecta</taxon>
        <taxon>Pterygota</taxon>
        <taxon>Neoptera</taxon>
        <taxon>Endopterygota</taxon>
        <taxon>Lepidoptera</taxon>
        <taxon>Glossata</taxon>
        <taxon>Ditrysia</taxon>
        <taxon>Pyraloidea</taxon>
        <taxon>Crambidae</taxon>
        <taxon>Pyraustinae</taxon>
        <taxon>Loxostege</taxon>
    </lineage>
</organism>
<name>A0ABD0S799_LOXSC</name>
<dbReference type="Proteomes" id="UP001549921">
    <property type="component" value="Unassembled WGS sequence"/>
</dbReference>
<feature type="compositionally biased region" description="Polar residues" evidence="1">
    <location>
        <begin position="133"/>
        <end position="145"/>
    </location>
</feature>
<evidence type="ECO:0000256" key="1">
    <source>
        <dbReference type="SAM" id="MobiDB-lite"/>
    </source>
</evidence>
<comment type="caution">
    <text evidence="2">The sequence shown here is derived from an EMBL/GenBank/DDBJ whole genome shotgun (WGS) entry which is preliminary data.</text>
</comment>
<accession>A0ABD0S799</accession>
<dbReference type="AlphaFoldDB" id="A0ABD0S799"/>
<feature type="compositionally biased region" description="Basic and acidic residues" evidence="1">
    <location>
        <begin position="121"/>
        <end position="132"/>
    </location>
</feature>
<evidence type="ECO:0000313" key="2">
    <source>
        <dbReference type="EMBL" id="KAL0809747.1"/>
    </source>
</evidence>
<dbReference type="EMBL" id="JBEDNZ010000028">
    <property type="protein sequence ID" value="KAL0809747.1"/>
    <property type="molecule type" value="Genomic_DNA"/>
</dbReference>
<feature type="region of interest" description="Disordered" evidence="1">
    <location>
        <begin position="121"/>
        <end position="145"/>
    </location>
</feature>
<sequence>MISNAGYKKVKIQITTFQKEDSKKRSKKRMDKEKYRQSLNESNRRYICAVCLNNQQNCNDCGRLAKPCPICRKADDIKNDKRSDNTKKPDNKNALFHTYDHKTFNSKVKDKPDVCNRTHVEEKEVRSNEKNAKGNNIKTDNTKTVQTSQTDLTQDLSLLKEVLTVFQSKKQMDIKGNNTKTVVMKDVSVATEAQSNLDLKPKLTKSRIFQLSIGEVSNNNNNDFKVVNCCQPSNKKSSHYSIDLIKHKSSSIPQMKLEELKYSLKEKTKSKDAIEEVNRMFATVRRHEKSKQLEDHNRPLVRNGPRVLPVVKTNTYQANTKENSESEMENKAKDETICKCCQTNNLQLSAGDSFFKHECCYHKMLHEGKCEKCVYMLCCHYQNHRKIETGALVCEHCRKVREGIHDVTGEINHCDHF</sequence>
<reference evidence="2 3" key="1">
    <citation type="submission" date="2024-06" db="EMBL/GenBank/DDBJ databases">
        <title>A chromosome-level genome assembly of beet webworm, Loxostege sticticalis.</title>
        <authorList>
            <person name="Zhang Y."/>
        </authorList>
    </citation>
    <scope>NUCLEOTIDE SEQUENCE [LARGE SCALE GENOMIC DNA]</scope>
    <source>
        <strain evidence="2">AQ028</strain>
        <tissue evidence="2">Male pupae</tissue>
    </source>
</reference>